<dbReference type="GO" id="GO:0005759">
    <property type="term" value="C:mitochondrial matrix"/>
    <property type="evidence" value="ECO:0007669"/>
    <property type="project" value="InterPro"/>
</dbReference>
<sequence>MARAALHISMAISPTKCGGNGDKSAENSRVLILGGTGRVGGSTATALSKLCPSLQLLIAGRNREKGAALVSKLGKNAEFVEVNIESTNMLEKTLEDVDLVVHAAGPFQKAENCSVLEAAISTKTAYVDICDDTDYSQKAKSFHSEAVAAGVPAITTGGIYPGVSNVMAAELVHSAKSENAGEPERLRFFYYTAGSGGAGPTILATSFLLLGEDVIAYNKGEMIKVKPYSGVLNIDFGKGIGKRDVYLLNLPEVRSTYEILGVPNVSARFGTAPFFWNWGMQAIANFVPMEILRDRSKVQQLVQIFNPLVRAIDGIAGERVAIRVDLECSNGRSTVGLFTHKKLSVSVGYSIAAFALAVLEGSTQHGVWFPEEPEGIAIDARKVLLERAVAAEGTINFVMNKPPWLVETDPKEIGLGIYRRGTALLRDGGLLQVLRSEINHELSSSCESSCGDGVGSEVEGFMLEWTEVRTQDVVLRRQPDHIFCEEIAVSALLAPLQFQDKDPLPRDVLMKVCIKKAGYDSVLRFDCRAFCCDKDQLLPWTTMETNDGGIGSDFTIRKAYCSSSVDYLGKCKSVGPIFSSLDPQLQKALKDYLVVRGITPKLTNFLLEHLHRKEHSQYVNWLRTMEGIVANISPPNPGSTYVSTGRSASLATRTNIFFSSAAKSKPIDHVLKLFHLLPARDTVTWNTAISACLRHCRVDAALRLFVDMLLASSPAPDAITIRLVLRAFSEANYSRLLPQIHAYVLKLQEQLPPSELTVLHTCLLNSYRKFGYVELAHKVFCGMPDQDVVTFTSMLTGYVQDGRHVEALRIFQGMVESGRFRLNEHVYSCALRACAGNSTLYDAQQIHAHVLKSGMASDVFTGTSLVDLYVKCDEMECARRAFLGISEPSVVSWNALMAGKLDGDEEIMLFGHMRSLGLVPDHMTFANRDLALWTSLISGFSRIGESEAALKLYVRMVTEASVEPPNHYMFSAVLSSCAQIAALEEGKQIHAQ</sequence>
<evidence type="ECO:0000256" key="1">
    <source>
        <dbReference type="ARBA" id="ARBA00022737"/>
    </source>
</evidence>
<dbReference type="Gene3D" id="1.25.40.10">
    <property type="entry name" value="Tetratricopeptide repeat domain"/>
    <property type="match status" value="3"/>
</dbReference>
<dbReference type="InterPro" id="IPR036561">
    <property type="entry name" value="MAM33_sf"/>
</dbReference>
<dbReference type="Gene3D" id="3.10.280.10">
    <property type="entry name" value="Mitochondrial glycoprotein"/>
    <property type="match status" value="1"/>
</dbReference>
<dbReference type="NCBIfam" id="TIGR00756">
    <property type="entry name" value="PPR"/>
    <property type="match status" value="3"/>
</dbReference>
<dbReference type="Pfam" id="PF13041">
    <property type="entry name" value="PPR_2"/>
    <property type="match status" value="2"/>
</dbReference>
<evidence type="ECO:0000259" key="2">
    <source>
        <dbReference type="Pfam" id="PF03435"/>
    </source>
</evidence>
<dbReference type="Pfam" id="PF03435">
    <property type="entry name" value="Sacchrp_dh_NADP"/>
    <property type="match status" value="1"/>
</dbReference>
<dbReference type="Proteomes" id="UP001055439">
    <property type="component" value="Chromosome 10"/>
</dbReference>
<dbReference type="Pfam" id="PF01535">
    <property type="entry name" value="PPR"/>
    <property type="match status" value="2"/>
</dbReference>
<dbReference type="PANTHER" id="PTHR43796:SF2">
    <property type="entry name" value="CARBOXYNORSPERMIDINE SYNTHASE"/>
    <property type="match status" value="1"/>
</dbReference>
<gene>
    <name evidence="3" type="ORF">MUK42_05705</name>
</gene>
<dbReference type="Pfam" id="PF02330">
    <property type="entry name" value="MAM33"/>
    <property type="match status" value="1"/>
</dbReference>
<dbReference type="PANTHER" id="PTHR43796">
    <property type="entry name" value="CARBOXYNORSPERMIDINE SYNTHASE"/>
    <property type="match status" value="1"/>
</dbReference>
<feature type="non-terminal residue" evidence="3">
    <location>
        <position position="992"/>
    </location>
</feature>
<dbReference type="InterPro" id="IPR002885">
    <property type="entry name" value="PPR_rpt"/>
</dbReference>
<organism evidence="3 4">
    <name type="scientific">Musa troglodytarum</name>
    <name type="common">fe'i banana</name>
    <dbReference type="NCBI Taxonomy" id="320322"/>
    <lineage>
        <taxon>Eukaryota</taxon>
        <taxon>Viridiplantae</taxon>
        <taxon>Streptophyta</taxon>
        <taxon>Embryophyta</taxon>
        <taxon>Tracheophyta</taxon>
        <taxon>Spermatophyta</taxon>
        <taxon>Magnoliopsida</taxon>
        <taxon>Liliopsida</taxon>
        <taxon>Zingiberales</taxon>
        <taxon>Musaceae</taxon>
        <taxon>Musa</taxon>
    </lineage>
</organism>
<dbReference type="EMBL" id="CP097503">
    <property type="protein sequence ID" value="URD77322.1"/>
    <property type="molecule type" value="Genomic_DNA"/>
</dbReference>
<evidence type="ECO:0000313" key="4">
    <source>
        <dbReference type="Proteomes" id="UP001055439"/>
    </source>
</evidence>
<keyword evidence="4" id="KW-1185">Reference proteome</keyword>
<feature type="domain" description="Saccharopine dehydrogenase NADP binding" evidence="2">
    <location>
        <begin position="30"/>
        <end position="154"/>
    </location>
</feature>
<proteinExistence type="predicted"/>
<evidence type="ECO:0000313" key="3">
    <source>
        <dbReference type="EMBL" id="URD77322.1"/>
    </source>
</evidence>
<dbReference type="InterPro" id="IPR036291">
    <property type="entry name" value="NAD(P)-bd_dom_sf"/>
</dbReference>
<accession>A0A9E7EJF0</accession>
<dbReference type="SUPFAM" id="SSF51735">
    <property type="entry name" value="NAD(P)-binding Rossmann-fold domains"/>
    <property type="match status" value="1"/>
</dbReference>
<dbReference type="AlphaFoldDB" id="A0A9E7EJF0"/>
<dbReference type="InterPro" id="IPR011990">
    <property type="entry name" value="TPR-like_helical_dom_sf"/>
</dbReference>
<dbReference type="Gene3D" id="3.30.360.10">
    <property type="entry name" value="Dihydrodipicolinate Reductase, domain 2"/>
    <property type="match status" value="1"/>
</dbReference>
<dbReference type="SUPFAM" id="SSF54529">
    <property type="entry name" value="Mitochondrial glycoprotein MAM33-like"/>
    <property type="match status" value="1"/>
</dbReference>
<dbReference type="OrthoDB" id="10268090at2759"/>
<name>A0A9E7EJF0_9LILI</name>
<protein>
    <submittedName>
        <fullName evidence="3">Saccharopine dehydrogenase</fullName>
    </submittedName>
</protein>
<dbReference type="InterPro" id="IPR003428">
    <property type="entry name" value="MAM33"/>
</dbReference>
<dbReference type="InterPro" id="IPR005097">
    <property type="entry name" value="Sacchrp_dh_NADP-bd"/>
</dbReference>
<dbReference type="Gene3D" id="3.40.50.720">
    <property type="entry name" value="NAD(P)-binding Rossmann-like Domain"/>
    <property type="match status" value="1"/>
</dbReference>
<reference evidence="3" key="1">
    <citation type="submission" date="2022-05" db="EMBL/GenBank/DDBJ databases">
        <title>The Musa troglodytarum L. genome provides insights into the mechanism of non-climacteric behaviour and enrichment of carotenoids.</title>
        <authorList>
            <person name="Wang J."/>
        </authorList>
    </citation>
    <scope>NUCLEOTIDE SEQUENCE</scope>
    <source>
        <tissue evidence="3">Leaf</tissue>
    </source>
</reference>
<keyword evidence="1" id="KW-0677">Repeat</keyword>